<dbReference type="AlphaFoldDB" id="A0A4U6UBH3"/>
<evidence type="ECO:0000256" key="3">
    <source>
        <dbReference type="SAM" id="SignalP"/>
    </source>
</evidence>
<feature type="chain" id="PRO_5020648901" evidence="3">
    <location>
        <begin position="20"/>
        <end position="433"/>
    </location>
</feature>
<dbReference type="EMBL" id="CM016557">
    <property type="protein sequence ID" value="TKW11774.1"/>
    <property type="molecule type" value="Genomic_DNA"/>
</dbReference>
<dbReference type="PANTHER" id="PTHR34937">
    <property type="entry name" value="OS08G0559800 PROTEIN"/>
    <property type="match status" value="1"/>
</dbReference>
<name>A0A4U6UBH3_SETVI</name>
<keyword evidence="1" id="KW-0175">Coiled coil</keyword>
<feature type="compositionally biased region" description="Low complexity" evidence="2">
    <location>
        <begin position="186"/>
        <end position="195"/>
    </location>
</feature>
<dbReference type="Gene3D" id="1.10.287.1490">
    <property type="match status" value="1"/>
</dbReference>
<feature type="coiled-coil region" evidence="1">
    <location>
        <begin position="271"/>
        <end position="379"/>
    </location>
</feature>
<evidence type="ECO:0000256" key="1">
    <source>
        <dbReference type="SAM" id="Coils"/>
    </source>
</evidence>
<evidence type="ECO:0000256" key="2">
    <source>
        <dbReference type="SAM" id="MobiDB-lite"/>
    </source>
</evidence>
<accession>A0A4U6UBH3</accession>
<gene>
    <name evidence="4" type="ORF">SEVIR_6G255000v2</name>
</gene>
<evidence type="ECO:0000313" key="4">
    <source>
        <dbReference type="EMBL" id="TKW11774.1"/>
    </source>
</evidence>
<dbReference type="InterPro" id="IPR040300">
    <property type="entry name" value="At3g49055-like"/>
</dbReference>
<feature type="region of interest" description="Disordered" evidence="2">
    <location>
        <begin position="177"/>
        <end position="202"/>
    </location>
</feature>
<evidence type="ECO:0000313" key="5">
    <source>
        <dbReference type="Proteomes" id="UP000298652"/>
    </source>
</evidence>
<keyword evidence="5" id="KW-1185">Reference proteome</keyword>
<organism evidence="4 5">
    <name type="scientific">Setaria viridis</name>
    <name type="common">Green bristlegrass</name>
    <name type="synonym">Setaria italica subsp. viridis</name>
    <dbReference type="NCBI Taxonomy" id="4556"/>
    <lineage>
        <taxon>Eukaryota</taxon>
        <taxon>Viridiplantae</taxon>
        <taxon>Streptophyta</taxon>
        <taxon>Embryophyta</taxon>
        <taxon>Tracheophyta</taxon>
        <taxon>Spermatophyta</taxon>
        <taxon>Magnoliopsida</taxon>
        <taxon>Liliopsida</taxon>
        <taxon>Poales</taxon>
        <taxon>Poaceae</taxon>
        <taxon>PACMAD clade</taxon>
        <taxon>Panicoideae</taxon>
        <taxon>Panicodae</taxon>
        <taxon>Paniceae</taxon>
        <taxon>Cenchrinae</taxon>
        <taxon>Setaria</taxon>
    </lineage>
</organism>
<reference evidence="4" key="1">
    <citation type="submission" date="2019-03" db="EMBL/GenBank/DDBJ databases">
        <title>WGS assembly of Setaria viridis.</title>
        <authorList>
            <person name="Huang P."/>
            <person name="Jenkins J."/>
            <person name="Grimwood J."/>
            <person name="Barry K."/>
            <person name="Healey A."/>
            <person name="Mamidi S."/>
            <person name="Sreedasyam A."/>
            <person name="Shu S."/>
            <person name="Feldman M."/>
            <person name="Wu J."/>
            <person name="Yu Y."/>
            <person name="Chen C."/>
            <person name="Johnson J."/>
            <person name="Rokhsar D."/>
            <person name="Baxter I."/>
            <person name="Schmutz J."/>
            <person name="Brutnell T."/>
            <person name="Kellogg E."/>
        </authorList>
    </citation>
    <scope>NUCLEOTIDE SEQUENCE [LARGE SCALE GENOMIC DNA]</scope>
</reference>
<dbReference type="Gramene" id="TKW11774">
    <property type="protein sequence ID" value="TKW11774"/>
    <property type="gene ID" value="SEVIR_6G255000v2"/>
</dbReference>
<sequence length="433" mass="48871">MFSSTLTISLLYTITDISAHPGSPMDHQPNLALQQIIATIHSVHGVLEKILERVSDDKPDRNHEHFHSDPNDGLEFLALEANNIHELAMEIESKLSGRMDMQRKDRTRMENKVSSLVKENQEIHTMLKAAITEKEAAEDSLRALKGEKEQGRSAILQIAERGLHKVGFGFIMEVISGEPKSEEEPTTSGTATATSDGRENEQEHISLACVIETTVKTLHGDISDLRQAFDKSRSDCDHFQLLAAERAQKINNLEPYIKDLEERESFLVHSVEDLTLEMKAVEQEATRWREACEQEVEAGKSAIKELNQEIALLREELGTVKADLETANSKLQLKEKLAASAMAAQAAADACLKLADRRSAGLQRRIEELTRQIEQEDAHGRKERGSTRRRLRYICWPWQQLQVISASCQARTWFVDQNGRLLPRTEALLQTRI</sequence>
<keyword evidence="3" id="KW-0732">Signal</keyword>
<protein>
    <submittedName>
        <fullName evidence="4">Uncharacterized protein</fullName>
    </submittedName>
</protein>
<proteinExistence type="predicted"/>
<feature type="signal peptide" evidence="3">
    <location>
        <begin position="1"/>
        <end position="19"/>
    </location>
</feature>
<dbReference type="Proteomes" id="UP000298652">
    <property type="component" value="Chromosome 6"/>
</dbReference>
<dbReference type="PANTHER" id="PTHR34937:SF2">
    <property type="entry name" value="OS08G0559800 PROTEIN"/>
    <property type="match status" value="1"/>
</dbReference>
<dbReference type="OMA" id="KNLHHDI"/>